<comment type="function">
    <text evidence="8">Toxic component of a toxin-antitoxin (TA) system. An RNase.</text>
</comment>
<feature type="binding site" evidence="8">
    <location>
        <position position="5"/>
    </location>
    <ligand>
        <name>Mg(2+)</name>
        <dbReference type="ChEBI" id="CHEBI:18420"/>
    </ligand>
</feature>
<evidence type="ECO:0000256" key="2">
    <source>
        <dbReference type="ARBA" id="ARBA00022649"/>
    </source>
</evidence>
<gene>
    <name evidence="8" type="primary">vapC</name>
    <name evidence="10" type="ORF">QV13_27805</name>
</gene>
<reference evidence="10 11" key="1">
    <citation type="submission" date="2016-08" db="EMBL/GenBank/DDBJ databases">
        <title>Whole genome sequence of Mesorhizobium sp. strain UASWS1009 isolated from industrial sewage.</title>
        <authorList>
            <person name="Crovadore J."/>
            <person name="Calmin G."/>
            <person name="Chablais R."/>
            <person name="Cochard B."/>
            <person name="Lefort F."/>
        </authorList>
    </citation>
    <scope>NUCLEOTIDE SEQUENCE [LARGE SCALE GENOMIC DNA]</scope>
    <source>
        <strain evidence="10 11">UASWS1009</strain>
    </source>
</reference>
<feature type="domain" description="PIN" evidence="9">
    <location>
        <begin position="3"/>
        <end position="117"/>
    </location>
</feature>
<dbReference type="PANTHER" id="PTHR33653">
    <property type="entry name" value="RIBONUCLEASE VAPC2"/>
    <property type="match status" value="1"/>
</dbReference>
<evidence type="ECO:0000256" key="3">
    <source>
        <dbReference type="ARBA" id="ARBA00022722"/>
    </source>
</evidence>
<dbReference type="InterPro" id="IPR050556">
    <property type="entry name" value="Type_II_TA_system_RNase"/>
</dbReference>
<dbReference type="HAMAP" id="MF_00265">
    <property type="entry name" value="VapC_Nob1"/>
    <property type="match status" value="1"/>
</dbReference>
<feature type="binding site" evidence="8">
    <location>
        <position position="98"/>
    </location>
    <ligand>
        <name>Mg(2+)</name>
        <dbReference type="ChEBI" id="CHEBI:18420"/>
    </ligand>
</feature>
<dbReference type="OrthoDB" id="9804823at2"/>
<dbReference type="Proteomes" id="UP000094412">
    <property type="component" value="Unassembled WGS sequence"/>
</dbReference>
<comment type="caution">
    <text evidence="10">The sequence shown here is derived from an EMBL/GenBank/DDBJ whole genome shotgun (WGS) entry which is preliminary data.</text>
</comment>
<dbReference type="GO" id="GO:0000287">
    <property type="term" value="F:magnesium ion binding"/>
    <property type="evidence" value="ECO:0007669"/>
    <property type="project" value="UniProtKB-UniRule"/>
</dbReference>
<dbReference type="STRING" id="1566387.QV13_27805"/>
<keyword evidence="3 8" id="KW-0540">Nuclease</keyword>
<evidence type="ECO:0000256" key="6">
    <source>
        <dbReference type="ARBA" id="ARBA00022842"/>
    </source>
</evidence>
<dbReference type="GO" id="GO:0090729">
    <property type="term" value="F:toxin activity"/>
    <property type="evidence" value="ECO:0007669"/>
    <property type="project" value="UniProtKB-KW"/>
</dbReference>
<evidence type="ECO:0000313" key="10">
    <source>
        <dbReference type="EMBL" id="OCX13311.1"/>
    </source>
</evidence>
<evidence type="ECO:0000256" key="1">
    <source>
        <dbReference type="ARBA" id="ARBA00001946"/>
    </source>
</evidence>
<dbReference type="RefSeq" id="WP_024923037.1">
    <property type="nucleotide sequence ID" value="NZ_MDEO01000036.1"/>
</dbReference>
<sequence length="133" mass="14712">MFLLDTNVVSAARKRQPAVTKWLADRERGDLSLSVVTLGEIARGIHMKQRHDPTTANHLAVWLQMLRHDYGNRILGIDERIAIEWGRIAALRTRGVPDGLIAATAAVHGLTIVTRNVADFEDTGLAIVNPWAD</sequence>
<dbReference type="SUPFAM" id="SSF88723">
    <property type="entry name" value="PIN domain-like"/>
    <property type="match status" value="1"/>
</dbReference>
<keyword evidence="8" id="KW-0800">Toxin</keyword>
<accession>A0A1C2DEW5</accession>
<dbReference type="InterPro" id="IPR029060">
    <property type="entry name" value="PIN-like_dom_sf"/>
</dbReference>
<dbReference type="EC" id="3.1.-.-" evidence="8"/>
<evidence type="ECO:0000259" key="9">
    <source>
        <dbReference type="Pfam" id="PF01850"/>
    </source>
</evidence>
<name>A0A1C2DEW5_9HYPH</name>
<dbReference type="InterPro" id="IPR022907">
    <property type="entry name" value="VapC_family"/>
</dbReference>
<keyword evidence="5 8" id="KW-0378">Hydrolase</keyword>
<evidence type="ECO:0000313" key="11">
    <source>
        <dbReference type="Proteomes" id="UP000094412"/>
    </source>
</evidence>
<keyword evidence="2 8" id="KW-1277">Toxin-antitoxin system</keyword>
<evidence type="ECO:0000256" key="5">
    <source>
        <dbReference type="ARBA" id="ARBA00022801"/>
    </source>
</evidence>
<protein>
    <recommendedName>
        <fullName evidence="8">Ribonuclease VapC</fullName>
        <shortName evidence="8">RNase VapC</shortName>
        <ecNumber evidence="8">3.1.-.-</ecNumber>
    </recommendedName>
    <alternativeName>
        <fullName evidence="8">Toxin VapC</fullName>
    </alternativeName>
</protein>
<evidence type="ECO:0000256" key="7">
    <source>
        <dbReference type="ARBA" id="ARBA00038093"/>
    </source>
</evidence>
<keyword evidence="11" id="KW-1185">Reference proteome</keyword>
<evidence type="ECO:0000256" key="4">
    <source>
        <dbReference type="ARBA" id="ARBA00022723"/>
    </source>
</evidence>
<dbReference type="GO" id="GO:0016787">
    <property type="term" value="F:hydrolase activity"/>
    <property type="evidence" value="ECO:0007669"/>
    <property type="project" value="UniProtKB-KW"/>
</dbReference>
<comment type="cofactor">
    <cofactor evidence="1 8">
        <name>Mg(2+)</name>
        <dbReference type="ChEBI" id="CHEBI:18420"/>
    </cofactor>
</comment>
<keyword evidence="6 8" id="KW-0460">Magnesium</keyword>
<dbReference type="Gene3D" id="3.40.50.1010">
    <property type="entry name" value="5'-nuclease"/>
    <property type="match status" value="1"/>
</dbReference>
<dbReference type="InterPro" id="IPR002716">
    <property type="entry name" value="PIN_dom"/>
</dbReference>
<dbReference type="CDD" id="cd18746">
    <property type="entry name" value="PIN_VapC4-5_FitB-like"/>
    <property type="match status" value="1"/>
</dbReference>
<proteinExistence type="inferred from homology"/>
<keyword evidence="4 8" id="KW-0479">Metal-binding</keyword>
<evidence type="ECO:0000256" key="8">
    <source>
        <dbReference type="HAMAP-Rule" id="MF_00265"/>
    </source>
</evidence>
<dbReference type="EMBL" id="MDEO01000036">
    <property type="protein sequence ID" value="OCX13311.1"/>
    <property type="molecule type" value="Genomic_DNA"/>
</dbReference>
<dbReference type="PANTHER" id="PTHR33653:SF1">
    <property type="entry name" value="RIBONUCLEASE VAPC2"/>
    <property type="match status" value="1"/>
</dbReference>
<dbReference type="GO" id="GO:0004540">
    <property type="term" value="F:RNA nuclease activity"/>
    <property type="evidence" value="ECO:0007669"/>
    <property type="project" value="InterPro"/>
</dbReference>
<organism evidence="10 11">
    <name type="scientific">Mesorhizobium hungaricum</name>
    <dbReference type="NCBI Taxonomy" id="1566387"/>
    <lineage>
        <taxon>Bacteria</taxon>
        <taxon>Pseudomonadati</taxon>
        <taxon>Pseudomonadota</taxon>
        <taxon>Alphaproteobacteria</taxon>
        <taxon>Hyphomicrobiales</taxon>
        <taxon>Phyllobacteriaceae</taxon>
        <taxon>Mesorhizobium</taxon>
    </lineage>
</organism>
<dbReference type="Pfam" id="PF01850">
    <property type="entry name" value="PIN"/>
    <property type="match status" value="1"/>
</dbReference>
<comment type="similarity">
    <text evidence="7 8">Belongs to the PINc/VapC protein family.</text>
</comment>
<dbReference type="AlphaFoldDB" id="A0A1C2DEW5"/>